<evidence type="ECO:0000256" key="3">
    <source>
        <dbReference type="SAM" id="SignalP"/>
    </source>
</evidence>
<evidence type="ECO:0000256" key="1">
    <source>
        <dbReference type="SAM" id="MobiDB-lite"/>
    </source>
</evidence>
<dbReference type="Proteomes" id="UP001642484">
    <property type="component" value="Unassembled WGS sequence"/>
</dbReference>
<feature type="region of interest" description="Disordered" evidence="1">
    <location>
        <begin position="411"/>
        <end position="505"/>
    </location>
</feature>
<keyword evidence="2" id="KW-1133">Transmembrane helix</keyword>
<organism evidence="4 5">
    <name type="scientific">Durusdinium trenchii</name>
    <dbReference type="NCBI Taxonomy" id="1381693"/>
    <lineage>
        <taxon>Eukaryota</taxon>
        <taxon>Sar</taxon>
        <taxon>Alveolata</taxon>
        <taxon>Dinophyceae</taxon>
        <taxon>Suessiales</taxon>
        <taxon>Symbiodiniaceae</taxon>
        <taxon>Durusdinium</taxon>
    </lineage>
</organism>
<keyword evidence="2" id="KW-0472">Membrane</keyword>
<evidence type="ECO:0000313" key="4">
    <source>
        <dbReference type="EMBL" id="CAK9052105.1"/>
    </source>
</evidence>
<feature type="compositionally biased region" description="Basic residues" evidence="1">
    <location>
        <begin position="452"/>
        <end position="478"/>
    </location>
</feature>
<feature type="signal peptide" evidence="3">
    <location>
        <begin position="1"/>
        <end position="24"/>
    </location>
</feature>
<evidence type="ECO:0000256" key="2">
    <source>
        <dbReference type="SAM" id="Phobius"/>
    </source>
</evidence>
<protein>
    <submittedName>
        <fullName evidence="4">Uncharacterized protein</fullName>
    </submittedName>
</protein>
<accession>A0ABP0MKV5</accession>
<evidence type="ECO:0000313" key="5">
    <source>
        <dbReference type="Proteomes" id="UP001642484"/>
    </source>
</evidence>
<comment type="caution">
    <text evidence="4">The sequence shown here is derived from an EMBL/GenBank/DDBJ whole genome shotgun (WGS) entry which is preliminary data.</text>
</comment>
<feature type="chain" id="PRO_5046491660" evidence="3">
    <location>
        <begin position="25"/>
        <end position="505"/>
    </location>
</feature>
<feature type="non-terminal residue" evidence="4">
    <location>
        <position position="1"/>
    </location>
</feature>
<keyword evidence="5" id="KW-1185">Reference proteome</keyword>
<reference evidence="4 5" key="1">
    <citation type="submission" date="2024-02" db="EMBL/GenBank/DDBJ databases">
        <authorList>
            <person name="Chen Y."/>
            <person name="Shah S."/>
            <person name="Dougan E. K."/>
            <person name="Thang M."/>
            <person name="Chan C."/>
        </authorList>
    </citation>
    <scope>NUCLEOTIDE SEQUENCE [LARGE SCALE GENOMIC DNA]</scope>
</reference>
<proteinExistence type="predicted"/>
<gene>
    <name evidence="4" type="ORF">CCMP2556_LOCUS26336</name>
</gene>
<keyword evidence="2" id="KW-0812">Transmembrane</keyword>
<sequence>VLRCRWRLAACVALCAWVAWRGSGRRDPAESVGERAARRCVRVGDETVAPQWERRKLVDASDTAVLAVAPLRHRVMSVATSSLTFGVTLWLSCAVCVSAAVAICSFHAIGKEFLSGPRPVAHSLAMWGGKGKHHKSAGRKGGYGNWGGSKGKWSGKDWSGSAEHDWAQGYGWWAEDNGKGKGDSEQGPLEYVKRLEGRYAFAKQSLRPYYGEGHVPVYSPTKLAVDLWSKGTLRQVLTSQNSELARRPAVGLSTISHSIVGLQGALQAEATGSKETAAGPAIKALGEMFSKPEAVSFFQACAQMQPAKAATLTADALDSALGDWLGFFRDNKSELHQHLPRVLQFASALYLGCSQLAEATTMANALANWAQKIPATKSNQAALDAWRHDPKDLRAAKAFLARCVQMRAQEEASWGAGKGGDGGDSEGEAPEVRRTKRKKSTSSSSSSDSAAKKAKKKAKKEKKRAKKEAKKEASKKRSATPEIGSPAAGMGPGITALAGEAKDSE</sequence>
<feature type="transmembrane region" description="Helical" evidence="2">
    <location>
        <begin position="87"/>
        <end position="109"/>
    </location>
</feature>
<name>A0ABP0MKV5_9DINO</name>
<keyword evidence="3" id="KW-0732">Signal</keyword>
<dbReference type="EMBL" id="CAXAMN010018225">
    <property type="protein sequence ID" value="CAK9052105.1"/>
    <property type="molecule type" value="Genomic_DNA"/>
</dbReference>